<feature type="transmembrane region" description="Helical" evidence="1">
    <location>
        <begin position="401"/>
        <end position="422"/>
    </location>
</feature>
<proteinExistence type="predicted"/>
<dbReference type="InterPro" id="IPR007383">
    <property type="entry name" value="DUF445"/>
</dbReference>
<dbReference type="Proteomes" id="UP000295063">
    <property type="component" value="Unassembled WGS sequence"/>
</dbReference>
<reference evidence="2 3" key="1">
    <citation type="submission" date="2019-03" db="EMBL/GenBank/DDBJ databases">
        <title>Genomic Encyclopedia of Type Strains, Phase IV (KMG-IV): sequencing the most valuable type-strain genomes for metagenomic binning, comparative biology and taxonomic classification.</title>
        <authorList>
            <person name="Goeker M."/>
        </authorList>
    </citation>
    <scope>NUCLEOTIDE SEQUENCE [LARGE SCALE GENOMIC DNA]</scope>
    <source>
        <strain evidence="2 3">DSM 15969</strain>
    </source>
</reference>
<dbReference type="AlphaFoldDB" id="A0A4R1PTY8"/>
<evidence type="ECO:0000313" key="2">
    <source>
        <dbReference type="EMBL" id="TCL35363.1"/>
    </source>
</evidence>
<dbReference type="RefSeq" id="WP_132082469.1">
    <property type="nucleotide sequence ID" value="NZ_DAMAKO010000009.1"/>
</dbReference>
<dbReference type="PANTHER" id="PTHR38442">
    <property type="entry name" value="INNER MEMBRANE PROTEIN-RELATED"/>
    <property type="match status" value="1"/>
</dbReference>
<evidence type="ECO:0000256" key="1">
    <source>
        <dbReference type="SAM" id="Phobius"/>
    </source>
</evidence>
<dbReference type="Pfam" id="PF04286">
    <property type="entry name" value="DUF445"/>
    <property type="match status" value="1"/>
</dbReference>
<keyword evidence="1" id="KW-0472">Membrane</keyword>
<accession>A0A4R1PTY8</accession>
<comment type="caution">
    <text evidence="2">The sequence shown here is derived from an EMBL/GenBank/DDBJ whole genome shotgun (WGS) entry which is preliminary data.</text>
</comment>
<keyword evidence="3" id="KW-1185">Reference proteome</keyword>
<keyword evidence="1" id="KW-1133">Transmembrane helix</keyword>
<keyword evidence="1" id="KW-0812">Transmembrane</keyword>
<sequence length="435" mass="50096">MRYRIIANRVLLVVLCSFGTAAGLKYYYGDIFWINLLFHVTEASLVGGLADWFAVTALFEKPLGIPWHTALIPRNREKTITAIVNTIEQELVSAELVRSKIEKVRMTKYLIEWVDSDRGKQAFASLVVNYIEHVLDHLDKQQLASHLTTLCKDYINRTSFNRQIKNFGRWALAEGKDEQLLDVLIAELIELVNKDKGSETILNYLKSYQRQVTKNPAGKIAVWFGERTDSLNLEELAEALQQDVTATLLRLQSPRHPIRRWARKRMFDFLGRLEQDQQMARSLEEWKQQVVLRLPLDQFIGPLVDAILSSDQLSGKKGLYHSPLLVWGLSQAKTYWDIFKSDQEMQDWLDKRLQQALVNIIEGEHSFFGVVARDALSTYSEQDISRFIEEKVGDDLAWIRINGSVVGAVVGLVLFLFLHFIYDPYVVPVIRGWIQ</sequence>
<dbReference type="GO" id="GO:0005886">
    <property type="term" value="C:plasma membrane"/>
    <property type="evidence" value="ECO:0007669"/>
    <property type="project" value="TreeGrafter"/>
</dbReference>
<name>A0A4R1PTY8_9FIRM</name>
<dbReference type="PANTHER" id="PTHR38442:SF1">
    <property type="entry name" value="INNER MEMBRANE PROTEIN"/>
    <property type="match status" value="1"/>
</dbReference>
<dbReference type="OrthoDB" id="9769590at2"/>
<evidence type="ECO:0000313" key="3">
    <source>
        <dbReference type="Proteomes" id="UP000295063"/>
    </source>
</evidence>
<gene>
    <name evidence="2" type="ORF">EV210_11221</name>
</gene>
<protein>
    <submittedName>
        <fullName evidence="2">Uncharacterized membrane-anchored protein YjiN (DUF445 family)</fullName>
    </submittedName>
</protein>
<dbReference type="EMBL" id="SLUI01000012">
    <property type="protein sequence ID" value="TCL35363.1"/>
    <property type="molecule type" value="Genomic_DNA"/>
</dbReference>
<organism evidence="2 3">
    <name type="scientific">Anaerospora hongkongensis</name>
    <dbReference type="NCBI Taxonomy" id="244830"/>
    <lineage>
        <taxon>Bacteria</taxon>
        <taxon>Bacillati</taxon>
        <taxon>Bacillota</taxon>
        <taxon>Negativicutes</taxon>
        <taxon>Selenomonadales</taxon>
        <taxon>Sporomusaceae</taxon>
        <taxon>Anaerospora</taxon>
    </lineage>
</organism>